<feature type="region of interest" description="Disordered" evidence="1">
    <location>
        <begin position="350"/>
        <end position="378"/>
    </location>
</feature>
<proteinExistence type="predicted"/>
<evidence type="ECO:0000256" key="2">
    <source>
        <dbReference type="SAM" id="Phobius"/>
    </source>
</evidence>
<keyword evidence="2" id="KW-1133">Transmembrane helix</keyword>
<feature type="region of interest" description="Disordered" evidence="1">
    <location>
        <begin position="30"/>
        <end position="51"/>
    </location>
</feature>
<dbReference type="PANTHER" id="PTHR43336">
    <property type="entry name" value="OXYGEN SENSOR HISTIDINE KINASE RESPONSE REGULATOR DEVS/DOSS"/>
    <property type="match status" value="1"/>
</dbReference>
<dbReference type="GO" id="GO:0009190">
    <property type="term" value="P:cyclic nucleotide biosynthetic process"/>
    <property type="evidence" value="ECO:0007669"/>
    <property type="project" value="InterPro"/>
</dbReference>
<dbReference type="GO" id="GO:0035556">
    <property type="term" value="P:intracellular signal transduction"/>
    <property type="evidence" value="ECO:0007669"/>
    <property type="project" value="InterPro"/>
</dbReference>
<feature type="compositionally biased region" description="Polar residues" evidence="1">
    <location>
        <begin position="350"/>
        <end position="359"/>
    </location>
</feature>
<dbReference type="PANTHER" id="PTHR43336:SF3">
    <property type="entry name" value="GUANYLATE CYCLASE DOMAIN-CONTAINING PROTEIN"/>
    <property type="match status" value="1"/>
</dbReference>
<dbReference type="OrthoDB" id="60033at2759"/>
<dbReference type="CDD" id="cd07302">
    <property type="entry name" value="CHD"/>
    <property type="match status" value="1"/>
</dbReference>
<accession>A0A9N8HGR4</accession>
<reference evidence="4" key="1">
    <citation type="submission" date="2020-06" db="EMBL/GenBank/DDBJ databases">
        <authorList>
            <consortium name="Plant Systems Biology data submission"/>
        </authorList>
    </citation>
    <scope>NUCLEOTIDE SEQUENCE</scope>
    <source>
        <strain evidence="4">D6</strain>
    </source>
</reference>
<evidence type="ECO:0000256" key="1">
    <source>
        <dbReference type="SAM" id="MobiDB-lite"/>
    </source>
</evidence>
<evidence type="ECO:0000313" key="5">
    <source>
        <dbReference type="Proteomes" id="UP001153069"/>
    </source>
</evidence>
<feature type="region of interest" description="Disordered" evidence="1">
    <location>
        <begin position="386"/>
        <end position="405"/>
    </location>
</feature>
<dbReference type="EMBL" id="CAICTM010000408">
    <property type="protein sequence ID" value="CAB9509893.1"/>
    <property type="molecule type" value="Genomic_DNA"/>
</dbReference>
<feature type="region of interest" description="Disordered" evidence="1">
    <location>
        <begin position="1184"/>
        <end position="1221"/>
    </location>
</feature>
<feature type="transmembrane region" description="Helical" evidence="2">
    <location>
        <begin position="730"/>
        <end position="757"/>
    </location>
</feature>
<feature type="transmembrane region" description="Helical" evidence="2">
    <location>
        <begin position="587"/>
        <end position="604"/>
    </location>
</feature>
<feature type="compositionally biased region" description="Low complexity" evidence="1">
    <location>
        <begin position="41"/>
        <end position="51"/>
    </location>
</feature>
<dbReference type="Proteomes" id="UP001153069">
    <property type="component" value="Unassembled WGS sequence"/>
</dbReference>
<gene>
    <name evidence="4" type="ORF">SEMRO_409_G137210.1</name>
</gene>
<feature type="transmembrane region" description="Helical" evidence="2">
    <location>
        <begin position="196"/>
        <end position="222"/>
    </location>
</feature>
<dbReference type="InterPro" id="IPR001054">
    <property type="entry name" value="A/G_cyclase"/>
</dbReference>
<dbReference type="InterPro" id="IPR029787">
    <property type="entry name" value="Nucleotide_cyclase"/>
</dbReference>
<dbReference type="PROSITE" id="PS50125">
    <property type="entry name" value="GUANYLATE_CYCLASE_2"/>
    <property type="match status" value="1"/>
</dbReference>
<feature type="transmembrane region" description="Helical" evidence="2">
    <location>
        <begin position="128"/>
        <end position="147"/>
    </location>
</feature>
<feature type="transmembrane region" description="Helical" evidence="2">
    <location>
        <begin position="159"/>
        <end position="184"/>
    </location>
</feature>
<dbReference type="Gene3D" id="3.30.70.1230">
    <property type="entry name" value="Nucleotide cyclase"/>
    <property type="match status" value="1"/>
</dbReference>
<keyword evidence="5" id="KW-1185">Reference proteome</keyword>
<feature type="compositionally biased region" description="Basic and acidic residues" evidence="1">
    <location>
        <begin position="1212"/>
        <end position="1221"/>
    </location>
</feature>
<keyword evidence="2" id="KW-0812">Transmembrane</keyword>
<keyword evidence="2" id="KW-0472">Membrane</keyword>
<evidence type="ECO:0000313" key="4">
    <source>
        <dbReference type="EMBL" id="CAB9509893.1"/>
    </source>
</evidence>
<feature type="region of interest" description="Disordered" evidence="1">
    <location>
        <begin position="1094"/>
        <end position="1126"/>
    </location>
</feature>
<feature type="compositionally biased region" description="Low complexity" evidence="1">
    <location>
        <begin position="366"/>
        <end position="376"/>
    </location>
</feature>
<comment type="caution">
    <text evidence="4">The sequence shown here is derived from an EMBL/GenBank/DDBJ whole genome shotgun (WGS) entry which is preliminary data.</text>
</comment>
<dbReference type="SUPFAM" id="SSF55073">
    <property type="entry name" value="Nucleotide cyclase"/>
    <property type="match status" value="1"/>
</dbReference>
<organism evidence="4 5">
    <name type="scientific">Seminavis robusta</name>
    <dbReference type="NCBI Taxonomy" id="568900"/>
    <lineage>
        <taxon>Eukaryota</taxon>
        <taxon>Sar</taxon>
        <taxon>Stramenopiles</taxon>
        <taxon>Ochrophyta</taxon>
        <taxon>Bacillariophyta</taxon>
        <taxon>Bacillariophyceae</taxon>
        <taxon>Bacillariophycidae</taxon>
        <taxon>Naviculales</taxon>
        <taxon>Naviculaceae</taxon>
        <taxon>Seminavis</taxon>
    </lineage>
</organism>
<evidence type="ECO:0000259" key="3">
    <source>
        <dbReference type="PROSITE" id="PS50125"/>
    </source>
</evidence>
<name>A0A9N8HGR4_9STRA</name>
<sequence length="1315" mass="145161">MYSRGSAYSSGGGSYSYNSGTSHNYPPSSASYYGGNHNHHNSNNVNNHMSNTGYGNSQAYATAADAANHANDNNSQTSTRVLLANGAKFGACCCRTTTSTTQSLWASTKERFLSPVSHAFLSSSYWRVLLVFGNFILLFGSPIQMLLFPPALDPVMDVLYTLVLVAFLVDMIFRAVVVSGYFGVDLKMIRKSADGYHYMFAWPHMGSFLFWCDLFSTLTLLWDISFTNPRNFDIETFYVDLEANLALANGSLEKINNNNPWEFNWPLMITILKTARVVRFVRSQAVSNLISKVNWYYPMQRLTALCNYLNCCPNRRRFRELEEDHDDTVKNPKTTHMIHSGTHTHTNLMVSTKSTSSSGKQDRSNRISGSGNNNNNVLDAMDQAMNSSKTSHHTGAGGPEDHRRASWGAGIGVAIAIKAQRLANAEESPKTLGQKMKQWVANNLFGKSQREIQKQQLLAAAKIQRAWRRYRDRKTGLSSNNSGSPSDLFQDEQLLGHGLGLAAGGKSSVAEGGSGGGKWTSSLSKTISAKKKLVPKTLRKMSIYPGMDAAGAAASRVAQKLKYAAGGESAAESQVGGAMRELTGQRVAIGILVALLLTATFTYVEYDSTRSATMVILHAQTTGTSISRDGSTTVTRPPPASWIQTALAAARTSSIPDLYQFNASNLEGDDGIETFEFEVDENDDNDLRNREKLMVIIKSTNWTDPNNRTMTSVGWFAYQKERKNEALVQLMSTIFILLLWLFGVTAFAGPVMVLVVLPIERMVRLLGMLMVDPLGYQSTSQYRRFVREEDELTKNTRWTKEVLKGMETSFLMSTILRIGSLMKVGFGSAGVEIIRKNLEKRQGGSVNLQTSKGVTVSCIFLFCDIRQFTDATECLQEEVFVFTNRIAAVVHSNCHSFGGSANKNVGDAFLCSWLLDDPPNDGFDGDEELFARSNQADKCLMCVVRIIMALHHDNYYIETMSEAPRQRLLNKLKKRPGPVVQMGCGLHAGKAVQGAIGSERKIDATYVSEAVEMSEFLESSTKKYGLKMLMSNAFYKLMHSNNRQRCRLVDQIVMPSDEEDEDDLGAMYERDDIVELYTFDMDVDALWKAPAAAQKSTGAGVGGGTGASKQEMDGGSMSDADSRQGISDRRGELKKVLSAQRNPGSTTRLTRPGRRMSITTMLHSKSVVNSSNNSQGLKNANLDNSVHEALGGGGGAGATEHNSAAMKPPNSDPKEGAPEFRKPELILPTGPALYTPAMWRTNTMFRIRKKYLDGLFFHNYSTGLQSFYHREWDRATQSFKAILDSFEDGPSRYFLNQIEKNGGKPPPNFKPYGIA</sequence>
<feature type="domain" description="Guanylate cyclase" evidence="3">
    <location>
        <begin position="859"/>
        <end position="1018"/>
    </location>
</feature>
<protein>
    <submittedName>
        <fullName evidence="4">Whole genome shotgun sequence</fullName>
    </submittedName>
</protein>